<name>V5TQX8_HALHI</name>
<accession>V5TQX8</accession>
<feature type="transmembrane region" description="Helical" evidence="5">
    <location>
        <begin position="194"/>
        <end position="221"/>
    </location>
</feature>
<evidence type="ECO:0000259" key="6">
    <source>
        <dbReference type="Pfam" id="PF04932"/>
    </source>
</evidence>
<dbReference type="KEGG" id="hhn:HISP_10790"/>
<proteinExistence type="predicted"/>
<evidence type="ECO:0000313" key="7">
    <source>
        <dbReference type="EMBL" id="AHB67508.1"/>
    </source>
</evidence>
<comment type="subcellular location">
    <subcellularLocation>
        <location evidence="1">Membrane</location>
        <topology evidence="1">Multi-pass membrane protein</topology>
    </subcellularLocation>
</comment>
<dbReference type="PANTHER" id="PTHR37422:SF13">
    <property type="entry name" value="LIPOPOLYSACCHARIDE BIOSYNTHESIS PROTEIN PA4999-RELATED"/>
    <property type="match status" value="1"/>
</dbReference>
<gene>
    <name evidence="7" type="ORF">HISP_10790</name>
</gene>
<feature type="transmembrane region" description="Helical" evidence="5">
    <location>
        <begin position="306"/>
        <end position="330"/>
    </location>
</feature>
<evidence type="ECO:0000313" key="8">
    <source>
        <dbReference type="Proteomes" id="UP000018572"/>
    </source>
</evidence>
<keyword evidence="8" id="KW-1185">Reference proteome</keyword>
<feature type="transmembrane region" description="Helical" evidence="5">
    <location>
        <begin position="115"/>
        <end position="143"/>
    </location>
</feature>
<evidence type="ECO:0000256" key="5">
    <source>
        <dbReference type="SAM" id="Phobius"/>
    </source>
</evidence>
<feature type="transmembrane region" description="Helical" evidence="5">
    <location>
        <begin position="83"/>
        <end position="103"/>
    </location>
</feature>
<dbReference type="HOGENOM" id="CLU_673704_0_0_2"/>
<dbReference type="AlphaFoldDB" id="V5TQX8"/>
<keyword evidence="3 5" id="KW-1133">Transmembrane helix</keyword>
<dbReference type="RefSeq" id="WP_023843350.1">
    <property type="nucleotide sequence ID" value="NC_023013.1"/>
</dbReference>
<keyword evidence="2 5" id="KW-0812">Transmembrane</keyword>
<feature type="transmembrane region" description="Helical" evidence="5">
    <location>
        <begin position="233"/>
        <end position="256"/>
    </location>
</feature>
<feature type="transmembrane region" description="Helical" evidence="5">
    <location>
        <begin position="28"/>
        <end position="47"/>
    </location>
</feature>
<evidence type="ECO:0000256" key="2">
    <source>
        <dbReference type="ARBA" id="ARBA00022692"/>
    </source>
</evidence>
<dbReference type="EMBL" id="CP006884">
    <property type="protein sequence ID" value="AHB67508.1"/>
    <property type="molecule type" value="Genomic_DNA"/>
</dbReference>
<dbReference type="PANTHER" id="PTHR37422">
    <property type="entry name" value="TEICHURONIC ACID BIOSYNTHESIS PROTEIN TUAE"/>
    <property type="match status" value="1"/>
</dbReference>
<dbReference type="InterPro" id="IPR051533">
    <property type="entry name" value="WaaL-like"/>
</dbReference>
<reference evidence="7 8" key="1">
    <citation type="journal article" date="2014" name="Genome Announc.">
        <title>Complete Genome Sequence of the Extremely Halophilic Archaeon Haloarcula hispanica Strain N601.</title>
        <authorList>
            <person name="Ding J.Y."/>
            <person name="Chiang P.W."/>
            <person name="Hong M.J."/>
            <person name="Dyall-Smith M."/>
            <person name="Tang S.L."/>
        </authorList>
    </citation>
    <scope>NUCLEOTIDE SEQUENCE [LARGE SCALE GENOMIC DNA]</scope>
    <source>
        <strain evidence="7 8">N601</strain>
    </source>
</reference>
<dbReference type="Proteomes" id="UP000018572">
    <property type="component" value="Chromosome 1"/>
</dbReference>
<sequence>MNRWKSVGFVLILVGSLSTYTVFFQGTFLPTVLVLGSCGLFVASYLLTDEDSVVRIPRYLLGPGIMLFGAYVLTIPFRPTVLYRPLIDLIIITVSMLLIPQTIDRSIFFVTVRNLSTVLVLIGLPAVFVGPYSLLGTTIGYPWQVEPPILSGQLYPLESIYTNPNFLSVFVLGGMLVSLYIYDIDRGNYSLFALFVNGAGLLLIQSRSVIVVGTVAALGYVSYKILRTPLFRLAVLGGTLLGIESLILIVTGVGPLSQLSLSGRRDIWQAGIRVLLENPLIGYGQVPLGPIIETELGRSVSPHNSYLRVTLETGIIGGIAYVWLVASILFHHLRVPLDREQAITFLLALSVAIVMIFETFVIGGIGSSSILASIALGYLLKDNSGYNNINSEESD</sequence>
<feature type="domain" description="O-antigen ligase-related" evidence="6">
    <location>
        <begin position="193"/>
        <end position="322"/>
    </location>
</feature>
<evidence type="ECO:0000256" key="1">
    <source>
        <dbReference type="ARBA" id="ARBA00004141"/>
    </source>
</evidence>
<keyword evidence="4 5" id="KW-0472">Membrane</keyword>
<feature type="transmembrane region" description="Helical" evidence="5">
    <location>
        <begin position="59"/>
        <end position="77"/>
    </location>
</feature>
<organism evidence="7 8">
    <name type="scientific">Haloarcula hispanica N601</name>
    <dbReference type="NCBI Taxonomy" id="1417673"/>
    <lineage>
        <taxon>Archaea</taxon>
        <taxon>Methanobacteriati</taxon>
        <taxon>Methanobacteriota</taxon>
        <taxon>Stenosarchaea group</taxon>
        <taxon>Halobacteria</taxon>
        <taxon>Halobacteriales</taxon>
        <taxon>Haloarculaceae</taxon>
        <taxon>Haloarcula</taxon>
    </lineage>
</organism>
<dbReference type="InterPro" id="IPR007016">
    <property type="entry name" value="O-antigen_ligase-rel_domated"/>
</dbReference>
<feature type="transmembrane region" description="Helical" evidence="5">
    <location>
        <begin position="342"/>
        <end position="365"/>
    </location>
</feature>
<dbReference type="GeneID" id="23805561"/>
<protein>
    <recommendedName>
        <fullName evidence="6">O-antigen ligase-related domain-containing protein</fullName>
    </recommendedName>
</protein>
<feature type="transmembrane region" description="Helical" evidence="5">
    <location>
        <begin position="163"/>
        <end position="182"/>
    </location>
</feature>
<evidence type="ECO:0000256" key="3">
    <source>
        <dbReference type="ARBA" id="ARBA00022989"/>
    </source>
</evidence>
<evidence type="ECO:0000256" key="4">
    <source>
        <dbReference type="ARBA" id="ARBA00023136"/>
    </source>
</evidence>
<dbReference type="Pfam" id="PF04932">
    <property type="entry name" value="Wzy_C"/>
    <property type="match status" value="1"/>
</dbReference>
<dbReference type="GO" id="GO:0016020">
    <property type="term" value="C:membrane"/>
    <property type="evidence" value="ECO:0007669"/>
    <property type="project" value="UniProtKB-SubCell"/>
</dbReference>